<dbReference type="Proteomes" id="UP000308671">
    <property type="component" value="Unassembled WGS sequence"/>
</dbReference>
<protein>
    <submittedName>
        <fullName evidence="1">Uncharacterized protein</fullName>
    </submittedName>
</protein>
<keyword evidence="2" id="KW-1185">Reference proteome</keyword>
<organism evidence="1 2">
    <name type="scientific">Botrytis galanthina</name>
    <dbReference type="NCBI Taxonomy" id="278940"/>
    <lineage>
        <taxon>Eukaryota</taxon>
        <taxon>Fungi</taxon>
        <taxon>Dikarya</taxon>
        <taxon>Ascomycota</taxon>
        <taxon>Pezizomycotina</taxon>
        <taxon>Leotiomycetes</taxon>
        <taxon>Helotiales</taxon>
        <taxon>Sclerotiniaceae</taxon>
        <taxon>Botrytis</taxon>
    </lineage>
</organism>
<evidence type="ECO:0000313" key="1">
    <source>
        <dbReference type="EMBL" id="THV55395.1"/>
    </source>
</evidence>
<dbReference type="EMBL" id="PQXL01000009">
    <property type="protein sequence ID" value="THV55395.1"/>
    <property type="molecule type" value="Genomic_DNA"/>
</dbReference>
<proteinExistence type="predicted"/>
<accession>A0A4S8RFM2</accession>
<gene>
    <name evidence="1" type="ORF">BGAL_0009g00450</name>
</gene>
<dbReference type="AlphaFoldDB" id="A0A4S8RFM2"/>
<dbReference type="OrthoDB" id="437457at2759"/>
<evidence type="ECO:0000313" key="2">
    <source>
        <dbReference type="Proteomes" id="UP000308671"/>
    </source>
</evidence>
<sequence length="173" mass="19477">MGVFNLTDGVQGIVWREPVTFYSCKGVKLDRLANRILKIDVTISDLHVALTFLKNNTGSNAKPEALSTGGLFLYEVYEPLLFQKLKKEYQVVDTLPNNPMFHADQPDPHAAAPKRVEMTLVTRKLIPDEGLQSRTGVLSKGRYEFLENEVEIAFNVITDVKDHLLDFPDLSTD</sequence>
<name>A0A4S8RFM2_9HELO</name>
<reference evidence="1 2" key="1">
    <citation type="submission" date="2017-12" db="EMBL/GenBank/DDBJ databases">
        <title>Comparative genomics of Botrytis spp.</title>
        <authorList>
            <person name="Valero-Jimenez C.A."/>
            <person name="Tapia P."/>
            <person name="Veloso J."/>
            <person name="Silva-Moreno E."/>
            <person name="Staats M."/>
            <person name="Valdes J.H."/>
            <person name="Van Kan J.A.L."/>
        </authorList>
    </citation>
    <scope>NUCLEOTIDE SEQUENCE [LARGE SCALE GENOMIC DNA]</scope>
    <source>
        <strain evidence="1 2">MUCL435</strain>
    </source>
</reference>
<comment type="caution">
    <text evidence="1">The sequence shown here is derived from an EMBL/GenBank/DDBJ whole genome shotgun (WGS) entry which is preliminary data.</text>
</comment>